<dbReference type="EnsemblProtists" id="HpaT814675">
    <property type="protein sequence ID" value="HpaP814675"/>
    <property type="gene ID" value="HpaG814675"/>
</dbReference>
<evidence type="ECO:0000313" key="2">
    <source>
        <dbReference type="Proteomes" id="UP000011713"/>
    </source>
</evidence>
<sequence length="53" mass="5685">MGGHVRFSDLFREPHAVAEVQNRLPIPATALGDDGLTSLWLASFGCRTASTSQ</sequence>
<protein>
    <submittedName>
        <fullName evidence="1">Uncharacterized protein</fullName>
    </submittedName>
</protein>
<dbReference type="InParanoid" id="M4C6E3"/>
<dbReference type="EMBL" id="ABWE02001074">
    <property type="status" value="NOT_ANNOTATED_CDS"/>
    <property type="molecule type" value="Genomic_DNA"/>
</dbReference>
<organism evidence="1 2">
    <name type="scientific">Hyaloperonospora arabidopsidis (strain Emoy2)</name>
    <name type="common">Downy mildew agent</name>
    <name type="synonym">Peronospora arabidopsidis</name>
    <dbReference type="NCBI Taxonomy" id="559515"/>
    <lineage>
        <taxon>Eukaryota</taxon>
        <taxon>Sar</taxon>
        <taxon>Stramenopiles</taxon>
        <taxon>Oomycota</taxon>
        <taxon>Peronosporomycetes</taxon>
        <taxon>Peronosporales</taxon>
        <taxon>Peronosporaceae</taxon>
        <taxon>Hyaloperonospora</taxon>
    </lineage>
</organism>
<keyword evidence="2" id="KW-1185">Reference proteome</keyword>
<proteinExistence type="predicted"/>
<accession>M4C6E3</accession>
<dbReference type="VEuPathDB" id="FungiDB:HpaG814675"/>
<dbReference type="HOGENOM" id="CLU_3072757_0_0_1"/>
<reference evidence="1" key="2">
    <citation type="submission" date="2015-06" db="UniProtKB">
        <authorList>
            <consortium name="EnsemblProtists"/>
        </authorList>
    </citation>
    <scope>IDENTIFICATION</scope>
    <source>
        <strain evidence="1">Emoy2</strain>
    </source>
</reference>
<reference evidence="2" key="1">
    <citation type="journal article" date="2010" name="Science">
        <title>Signatures of adaptation to obligate biotrophy in the Hyaloperonospora arabidopsidis genome.</title>
        <authorList>
            <person name="Baxter L."/>
            <person name="Tripathy S."/>
            <person name="Ishaque N."/>
            <person name="Boot N."/>
            <person name="Cabral A."/>
            <person name="Kemen E."/>
            <person name="Thines M."/>
            <person name="Ah-Fong A."/>
            <person name="Anderson R."/>
            <person name="Badejoko W."/>
            <person name="Bittner-Eddy P."/>
            <person name="Boore J.L."/>
            <person name="Chibucos M.C."/>
            <person name="Coates M."/>
            <person name="Dehal P."/>
            <person name="Delehaunty K."/>
            <person name="Dong S."/>
            <person name="Downton P."/>
            <person name="Dumas B."/>
            <person name="Fabro G."/>
            <person name="Fronick C."/>
            <person name="Fuerstenberg S.I."/>
            <person name="Fulton L."/>
            <person name="Gaulin E."/>
            <person name="Govers F."/>
            <person name="Hughes L."/>
            <person name="Humphray S."/>
            <person name="Jiang R.H."/>
            <person name="Judelson H."/>
            <person name="Kamoun S."/>
            <person name="Kyung K."/>
            <person name="Meijer H."/>
            <person name="Minx P."/>
            <person name="Morris P."/>
            <person name="Nelson J."/>
            <person name="Phuntumart V."/>
            <person name="Qutob D."/>
            <person name="Rehmany A."/>
            <person name="Rougon-Cardoso A."/>
            <person name="Ryden P."/>
            <person name="Torto-Alalibo T."/>
            <person name="Studholme D."/>
            <person name="Wang Y."/>
            <person name="Win J."/>
            <person name="Wood J."/>
            <person name="Clifton S.W."/>
            <person name="Rogers J."/>
            <person name="Van den Ackerveken G."/>
            <person name="Jones J.D."/>
            <person name="McDowell J.M."/>
            <person name="Beynon J."/>
            <person name="Tyler B.M."/>
        </authorList>
    </citation>
    <scope>NUCLEOTIDE SEQUENCE [LARGE SCALE GENOMIC DNA]</scope>
    <source>
        <strain evidence="2">Emoy2</strain>
    </source>
</reference>
<dbReference type="AlphaFoldDB" id="M4C6E3"/>
<dbReference type="Proteomes" id="UP000011713">
    <property type="component" value="Unassembled WGS sequence"/>
</dbReference>
<evidence type="ECO:0000313" key="1">
    <source>
        <dbReference type="EnsemblProtists" id="HpaP814675"/>
    </source>
</evidence>
<name>M4C6E3_HYAAE</name>